<dbReference type="Gene3D" id="1.10.10.10">
    <property type="entry name" value="Winged helix-like DNA-binding domain superfamily/Winged helix DNA-binding domain"/>
    <property type="match status" value="1"/>
</dbReference>
<dbReference type="EMBL" id="JBHSHL010000008">
    <property type="protein sequence ID" value="MFC4803979.1"/>
    <property type="molecule type" value="Genomic_DNA"/>
</dbReference>
<dbReference type="Pfam" id="PF04542">
    <property type="entry name" value="Sigma70_r2"/>
    <property type="match status" value="1"/>
</dbReference>
<dbReference type="InterPro" id="IPR000838">
    <property type="entry name" value="RNA_pol_sigma70_ECF_CS"/>
</dbReference>
<keyword evidence="2 6" id="KW-0805">Transcription regulation</keyword>
<dbReference type="RefSeq" id="WP_379787457.1">
    <property type="nucleotide sequence ID" value="NZ_JBHSHL010000008.1"/>
</dbReference>
<comment type="similarity">
    <text evidence="1 6">Belongs to the sigma-70 factor family. ECF subfamily.</text>
</comment>
<proteinExistence type="inferred from homology"/>
<dbReference type="InterPro" id="IPR013324">
    <property type="entry name" value="RNA_pol_sigma_r3/r4-like"/>
</dbReference>
<keyword evidence="10" id="KW-1185">Reference proteome</keyword>
<dbReference type="Gene3D" id="1.10.1740.10">
    <property type="match status" value="1"/>
</dbReference>
<keyword evidence="4 6" id="KW-0238">DNA-binding</keyword>
<reference evidence="10" key="1">
    <citation type="journal article" date="2019" name="Int. J. Syst. Evol. Microbiol.">
        <title>The Global Catalogue of Microorganisms (GCM) 10K type strain sequencing project: providing services to taxonomists for standard genome sequencing and annotation.</title>
        <authorList>
            <consortium name="The Broad Institute Genomics Platform"/>
            <consortium name="The Broad Institute Genome Sequencing Center for Infectious Disease"/>
            <person name="Wu L."/>
            <person name="Ma J."/>
        </authorList>
    </citation>
    <scope>NUCLEOTIDE SEQUENCE [LARGE SCALE GENOMIC DNA]</scope>
    <source>
        <strain evidence="10">CCUG 46385</strain>
    </source>
</reference>
<dbReference type="InterPro" id="IPR013249">
    <property type="entry name" value="RNA_pol_sigma70_r4_t2"/>
</dbReference>
<dbReference type="InterPro" id="IPR013325">
    <property type="entry name" value="RNA_pol_sigma_r2"/>
</dbReference>
<evidence type="ECO:0000256" key="4">
    <source>
        <dbReference type="ARBA" id="ARBA00023125"/>
    </source>
</evidence>
<dbReference type="Proteomes" id="UP001595916">
    <property type="component" value="Unassembled WGS sequence"/>
</dbReference>
<keyword evidence="5 6" id="KW-0804">Transcription</keyword>
<sequence length="184" mass="21578">MKEKELIESFQNGNDEAFDEIVTLYQQRGLRTAYLIVGDQSDAQDVLQDTFVKIYLHRDRLKNSEVFSSWFYKILVRTAWEAVRKKKKEVACEDTLFCDKRDESTNVEEEMIRLQQSDEIRQAIESLSLEQRTVVVLFYYQGFSIKEIAGMTGTLEATVKSRMFLARRKLRKLLSAEVKVLRCL</sequence>
<dbReference type="PANTHER" id="PTHR43133:SF60">
    <property type="entry name" value="RNA POLYMERASE SIGMA FACTOR SIGV"/>
    <property type="match status" value="1"/>
</dbReference>
<evidence type="ECO:0000259" key="8">
    <source>
        <dbReference type="Pfam" id="PF08281"/>
    </source>
</evidence>
<accession>A0ABV9QJ84</accession>
<dbReference type="Pfam" id="PF08281">
    <property type="entry name" value="Sigma70_r4_2"/>
    <property type="match status" value="1"/>
</dbReference>
<evidence type="ECO:0000256" key="2">
    <source>
        <dbReference type="ARBA" id="ARBA00023015"/>
    </source>
</evidence>
<dbReference type="CDD" id="cd06171">
    <property type="entry name" value="Sigma70_r4"/>
    <property type="match status" value="1"/>
</dbReference>
<evidence type="ECO:0000313" key="9">
    <source>
        <dbReference type="EMBL" id="MFC4803979.1"/>
    </source>
</evidence>
<gene>
    <name evidence="9" type="ORF">ACFO4R_02685</name>
</gene>
<dbReference type="InterPro" id="IPR007627">
    <property type="entry name" value="RNA_pol_sigma70_r2"/>
</dbReference>
<evidence type="ECO:0000256" key="5">
    <source>
        <dbReference type="ARBA" id="ARBA00023163"/>
    </source>
</evidence>
<dbReference type="PANTHER" id="PTHR43133">
    <property type="entry name" value="RNA POLYMERASE ECF-TYPE SIGMA FACTO"/>
    <property type="match status" value="1"/>
</dbReference>
<keyword evidence="3 6" id="KW-0731">Sigma factor</keyword>
<dbReference type="InterPro" id="IPR036388">
    <property type="entry name" value="WH-like_DNA-bd_sf"/>
</dbReference>
<evidence type="ECO:0000256" key="6">
    <source>
        <dbReference type="RuleBase" id="RU000716"/>
    </source>
</evidence>
<evidence type="ECO:0000259" key="7">
    <source>
        <dbReference type="Pfam" id="PF04542"/>
    </source>
</evidence>
<comment type="caution">
    <text evidence="9">The sequence shown here is derived from an EMBL/GenBank/DDBJ whole genome shotgun (WGS) entry which is preliminary data.</text>
</comment>
<evidence type="ECO:0000256" key="3">
    <source>
        <dbReference type="ARBA" id="ARBA00023082"/>
    </source>
</evidence>
<dbReference type="SUPFAM" id="SSF88946">
    <property type="entry name" value="Sigma2 domain of RNA polymerase sigma factors"/>
    <property type="match status" value="1"/>
</dbReference>
<evidence type="ECO:0000313" key="10">
    <source>
        <dbReference type="Proteomes" id="UP001595916"/>
    </source>
</evidence>
<dbReference type="NCBIfam" id="TIGR02937">
    <property type="entry name" value="sigma70-ECF"/>
    <property type="match status" value="1"/>
</dbReference>
<dbReference type="PROSITE" id="PS01063">
    <property type="entry name" value="SIGMA70_ECF"/>
    <property type="match status" value="1"/>
</dbReference>
<protein>
    <recommendedName>
        <fullName evidence="6">RNA polymerase sigma factor</fullName>
    </recommendedName>
</protein>
<name>A0ABV9QJ84_9FIRM</name>
<dbReference type="SUPFAM" id="SSF88659">
    <property type="entry name" value="Sigma3 and sigma4 domains of RNA polymerase sigma factors"/>
    <property type="match status" value="1"/>
</dbReference>
<organism evidence="9 10">
    <name type="scientific">Filifactor villosus</name>
    <dbReference type="NCBI Taxonomy" id="29374"/>
    <lineage>
        <taxon>Bacteria</taxon>
        <taxon>Bacillati</taxon>
        <taxon>Bacillota</taxon>
        <taxon>Clostridia</taxon>
        <taxon>Peptostreptococcales</taxon>
        <taxon>Filifactoraceae</taxon>
        <taxon>Filifactor</taxon>
    </lineage>
</organism>
<feature type="domain" description="RNA polymerase sigma factor 70 region 4 type 2" evidence="8">
    <location>
        <begin position="118"/>
        <end position="170"/>
    </location>
</feature>
<dbReference type="InterPro" id="IPR014284">
    <property type="entry name" value="RNA_pol_sigma-70_dom"/>
</dbReference>
<dbReference type="InterPro" id="IPR039425">
    <property type="entry name" value="RNA_pol_sigma-70-like"/>
</dbReference>
<evidence type="ECO:0000256" key="1">
    <source>
        <dbReference type="ARBA" id="ARBA00010641"/>
    </source>
</evidence>
<feature type="domain" description="RNA polymerase sigma-70 region 2" evidence="7">
    <location>
        <begin position="22"/>
        <end position="88"/>
    </location>
</feature>